<comment type="caution">
    <text evidence="3">The sequence shown here is derived from an EMBL/GenBank/DDBJ whole genome shotgun (WGS) entry which is preliminary data.</text>
</comment>
<dbReference type="Gene3D" id="2.30.110.10">
    <property type="entry name" value="Electron Transport, Fmn-binding Protein, Chain A"/>
    <property type="match status" value="1"/>
</dbReference>
<evidence type="ECO:0000313" key="4">
    <source>
        <dbReference type="Proteomes" id="UP001593940"/>
    </source>
</evidence>
<dbReference type="Proteomes" id="UP001593940">
    <property type="component" value="Unassembled WGS sequence"/>
</dbReference>
<feature type="domain" description="Pyridoxamine 5'-phosphate oxidase N-terminal" evidence="2">
    <location>
        <begin position="43"/>
        <end position="139"/>
    </location>
</feature>
<evidence type="ECO:0000259" key="2">
    <source>
        <dbReference type="Pfam" id="PF01243"/>
    </source>
</evidence>
<dbReference type="InterPro" id="IPR011576">
    <property type="entry name" value="Pyridox_Oxase_N"/>
</dbReference>
<protein>
    <submittedName>
        <fullName evidence="3">Pyridoxamine 5'-phosphate oxidase family protein</fullName>
    </submittedName>
</protein>
<dbReference type="PANTHER" id="PTHR42815:SF2">
    <property type="entry name" value="FAD-BINDING, PUTATIVE (AFU_ORTHOLOGUE AFUA_6G07600)-RELATED"/>
    <property type="match status" value="1"/>
</dbReference>
<sequence length="262" mass="29196">MAYSFLDIASTPSVRAAQEANGSLEFWSDFAGNRAFDRFTPSEAAFIAERDSFYMATVSESGWPYVQHRGGPAGFLRMVDDRTLACADFRGNRQYISVGNLAANNRTALFLMDYAGRRRLKIYAHALAVSLADALDLASTLALPGYKAKAERALVFRIEAFDWNCPQHITPRFALTEIEQGLAALKDRIAHLEAENIALLARLASDGEESCKSRIVSLYPLLPLRPQRRRRVWPRMPGTAAIRRVWRRPTRLTANGGTGPGF</sequence>
<dbReference type="SUPFAM" id="SSF50475">
    <property type="entry name" value="FMN-binding split barrel"/>
    <property type="match status" value="1"/>
</dbReference>
<accession>A0ABV6Y978</accession>
<proteinExistence type="predicted"/>
<organism evidence="3 4">
    <name type="scientific">Microvirga arabica</name>
    <dbReference type="NCBI Taxonomy" id="1128671"/>
    <lineage>
        <taxon>Bacteria</taxon>
        <taxon>Pseudomonadati</taxon>
        <taxon>Pseudomonadota</taxon>
        <taxon>Alphaproteobacteria</taxon>
        <taxon>Hyphomicrobiales</taxon>
        <taxon>Methylobacteriaceae</taxon>
        <taxon>Microvirga</taxon>
    </lineage>
</organism>
<feature type="coiled-coil region" evidence="1">
    <location>
        <begin position="175"/>
        <end position="202"/>
    </location>
</feature>
<name>A0ABV6Y978_9HYPH</name>
<evidence type="ECO:0000313" key="3">
    <source>
        <dbReference type="EMBL" id="MFC1457793.1"/>
    </source>
</evidence>
<keyword evidence="4" id="KW-1185">Reference proteome</keyword>
<dbReference type="Pfam" id="PF01243">
    <property type="entry name" value="PNPOx_N"/>
    <property type="match status" value="1"/>
</dbReference>
<reference evidence="3 4" key="1">
    <citation type="submission" date="2024-09" db="EMBL/GenBank/DDBJ databases">
        <title>Nodulacao em especies de Leguminosae Basais da Amazonia e Caracterizacao dos Rizobios e Bacterias Associadas aos Nodulos.</title>
        <authorList>
            <person name="Jambeiro I.C.A."/>
            <person name="Lopes I.S."/>
            <person name="Aguiar E.R.G.R."/>
            <person name="Santos A.F.J."/>
            <person name="Dos Santos J.M.F."/>
            <person name="Gross E."/>
        </authorList>
    </citation>
    <scope>NUCLEOTIDE SEQUENCE [LARGE SCALE GENOMIC DNA]</scope>
    <source>
        <strain evidence="3 4">BRUESC1165</strain>
    </source>
</reference>
<dbReference type="InterPro" id="IPR012349">
    <property type="entry name" value="Split_barrel_FMN-bd"/>
</dbReference>
<keyword evidence="1" id="KW-0175">Coiled coil</keyword>
<dbReference type="PANTHER" id="PTHR42815">
    <property type="entry name" value="FAD-BINDING, PUTATIVE (AFU_ORTHOLOGUE AFUA_6G07600)-RELATED"/>
    <property type="match status" value="1"/>
</dbReference>
<dbReference type="EMBL" id="JBHOMY010000032">
    <property type="protein sequence ID" value="MFC1457793.1"/>
    <property type="molecule type" value="Genomic_DNA"/>
</dbReference>
<gene>
    <name evidence="3" type="ORF">ACETIH_13900</name>
</gene>
<evidence type="ECO:0000256" key="1">
    <source>
        <dbReference type="SAM" id="Coils"/>
    </source>
</evidence>
<dbReference type="RefSeq" id="WP_377029999.1">
    <property type="nucleotide sequence ID" value="NZ_JBHOMY010000032.1"/>
</dbReference>